<name>A0A9N9BK41_9GLOM</name>
<reference evidence="1" key="1">
    <citation type="submission" date="2021-06" db="EMBL/GenBank/DDBJ databases">
        <authorList>
            <person name="Kallberg Y."/>
            <person name="Tangrot J."/>
            <person name="Rosling A."/>
        </authorList>
    </citation>
    <scope>NUCLEOTIDE SEQUENCE</scope>
    <source>
        <strain evidence="1">AZ414A</strain>
    </source>
</reference>
<dbReference type="AlphaFoldDB" id="A0A9N9BK41"/>
<gene>
    <name evidence="1" type="ORF">DEBURN_LOCUS7865</name>
</gene>
<dbReference type="Proteomes" id="UP000789706">
    <property type="component" value="Unassembled WGS sequence"/>
</dbReference>
<evidence type="ECO:0000313" key="1">
    <source>
        <dbReference type="EMBL" id="CAG8566711.1"/>
    </source>
</evidence>
<sequence>MDTQTNTRHFRGDSTSHKTLTPKYLKWKVKLELSSIFISNKTQSPIPSSNPNKIYQYAIEHEIYLEKFSVITEAEKNRWTMDCFRADLERDICLYHGGLERNEDTRKYYKFLTDRERLVGKELLCHSILKSGLSIAWLNNLMEEW</sequence>
<dbReference type="EMBL" id="CAJVPK010001032">
    <property type="protein sequence ID" value="CAG8566711.1"/>
    <property type="molecule type" value="Genomic_DNA"/>
</dbReference>
<proteinExistence type="predicted"/>
<organism evidence="1 2">
    <name type="scientific">Diversispora eburnea</name>
    <dbReference type="NCBI Taxonomy" id="1213867"/>
    <lineage>
        <taxon>Eukaryota</taxon>
        <taxon>Fungi</taxon>
        <taxon>Fungi incertae sedis</taxon>
        <taxon>Mucoromycota</taxon>
        <taxon>Glomeromycotina</taxon>
        <taxon>Glomeromycetes</taxon>
        <taxon>Diversisporales</taxon>
        <taxon>Diversisporaceae</taxon>
        <taxon>Diversispora</taxon>
    </lineage>
</organism>
<dbReference type="OrthoDB" id="2354161at2759"/>
<evidence type="ECO:0000313" key="2">
    <source>
        <dbReference type="Proteomes" id="UP000789706"/>
    </source>
</evidence>
<comment type="caution">
    <text evidence="1">The sequence shown here is derived from an EMBL/GenBank/DDBJ whole genome shotgun (WGS) entry which is preliminary data.</text>
</comment>
<accession>A0A9N9BK41</accession>
<protein>
    <submittedName>
        <fullName evidence="1">2124_t:CDS:1</fullName>
    </submittedName>
</protein>
<keyword evidence="2" id="KW-1185">Reference proteome</keyword>